<sequence>MYINNKISHQSTWNFDVFTNINSIFRAGKTIKIIGIVILLLTFSLLILTMRYYSENSNTVENTKIPVKSDHIEQLNTSTSTSTTNISNSIINNSLIIDVNGVAIHVLFNGINSFTDKICTLAGVPCYLTLNYNASFNGDYMISLNITSIRYPPVGIVSVNVSSPFSLVSATPIPYTLNVHKSIILNIIVNNTMDSNVKNMYVFITIFPFDQ</sequence>
<evidence type="ECO:0000256" key="1">
    <source>
        <dbReference type="SAM" id="Phobius"/>
    </source>
</evidence>
<evidence type="ECO:0000313" key="3">
    <source>
        <dbReference type="Proteomes" id="UP000193404"/>
    </source>
</evidence>
<keyword evidence="1" id="KW-1133">Transmembrane helix</keyword>
<organism evidence="2 3">
    <name type="scientific">Acidianus manzaensis</name>
    <dbReference type="NCBI Taxonomy" id="282676"/>
    <lineage>
        <taxon>Archaea</taxon>
        <taxon>Thermoproteota</taxon>
        <taxon>Thermoprotei</taxon>
        <taxon>Sulfolobales</taxon>
        <taxon>Sulfolobaceae</taxon>
        <taxon>Acidianus</taxon>
    </lineage>
</organism>
<keyword evidence="1" id="KW-0472">Membrane</keyword>
<protein>
    <submittedName>
        <fullName evidence="2">Uncharacterized protein</fullName>
    </submittedName>
</protein>
<gene>
    <name evidence="2" type="ORF">B6F84_13365</name>
</gene>
<dbReference type="EMBL" id="CP020477">
    <property type="protein sequence ID" value="ARM76908.1"/>
    <property type="molecule type" value="Genomic_DNA"/>
</dbReference>
<dbReference type="GeneID" id="41591929"/>
<evidence type="ECO:0000313" key="2">
    <source>
        <dbReference type="EMBL" id="ARM76908.1"/>
    </source>
</evidence>
<dbReference type="KEGG" id="aman:B6F84_13365"/>
<dbReference type="Proteomes" id="UP000193404">
    <property type="component" value="Chromosome"/>
</dbReference>
<accession>A0A1W6K305</accession>
<keyword evidence="3" id="KW-1185">Reference proteome</keyword>
<dbReference type="STRING" id="282676.B6F84_13365"/>
<dbReference type="RefSeq" id="WP_148692702.1">
    <property type="nucleotide sequence ID" value="NZ_CP020477.1"/>
</dbReference>
<reference evidence="2 3" key="1">
    <citation type="submission" date="2017-03" db="EMBL/GenBank/DDBJ databases">
        <title>Sulfur activation and transportation mechanism of thermophilic Archaea Acidianus manzaensis YN-25.</title>
        <authorList>
            <person name="Ma Y."/>
            <person name="Yang Y."/>
            <person name="Xia J."/>
        </authorList>
    </citation>
    <scope>NUCLEOTIDE SEQUENCE [LARGE SCALE GENOMIC DNA]</scope>
    <source>
        <strain evidence="2 3">YN-25</strain>
    </source>
</reference>
<feature type="transmembrane region" description="Helical" evidence="1">
    <location>
        <begin position="33"/>
        <end position="53"/>
    </location>
</feature>
<proteinExistence type="predicted"/>
<name>A0A1W6K305_9CREN</name>
<keyword evidence="1" id="KW-0812">Transmembrane</keyword>
<dbReference type="AlphaFoldDB" id="A0A1W6K305"/>